<feature type="region of interest" description="Disordered" evidence="1">
    <location>
        <begin position="64"/>
        <end position="97"/>
    </location>
</feature>
<keyword evidence="2" id="KW-0812">Transmembrane</keyword>
<evidence type="ECO:0000313" key="3">
    <source>
        <dbReference type="Proteomes" id="UP000694844"/>
    </source>
</evidence>
<proteinExistence type="predicted"/>
<keyword evidence="2" id="KW-0472">Membrane</keyword>
<dbReference type="OrthoDB" id="10569248at2759"/>
<keyword evidence="3" id="KW-1185">Reference proteome</keyword>
<gene>
    <name evidence="4" type="primary">LOC111123957</name>
</gene>
<accession>A0A8B8D2U2</accession>
<feature type="region of interest" description="Disordered" evidence="1">
    <location>
        <begin position="1"/>
        <end position="20"/>
    </location>
</feature>
<keyword evidence="2" id="KW-1133">Transmembrane helix</keyword>
<protein>
    <submittedName>
        <fullName evidence="4">Uncharacterized protein LOC111123957</fullName>
    </submittedName>
</protein>
<name>A0A8B8D2U2_CRAVI</name>
<dbReference type="RefSeq" id="XP_022322462.1">
    <property type="nucleotide sequence ID" value="XM_022466754.1"/>
</dbReference>
<organism evidence="3 4">
    <name type="scientific">Crassostrea virginica</name>
    <name type="common">Eastern oyster</name>
    <dbReference type="NCBI Taxonomy" id="6565"/>
    <lineage>
        <taxon>Eukaryota</taxon>
        <taxon>Metazoa</taxon>
        <taxon>Spiralia</taxon>
        <taxon>Lophotrochozoa</taxon>
        <taxon>Mollusca</taxon>
        <taxon>Bivalvia</taxon>
        <taxon>Autobranchia</taxon>
        <taxon>Pteriomorphia</taxon>
        <taxon>Ostreida</taxon>
        <taxon>Ostreoidea</taxon>
        <taxon>Ostreidae</taxon>
        <taxon>Crassostrea</taxon>
    </lineage>
</organism>
<evidence type="ECO:0000313" key="4">
    <source>
        <dbReference type="RefSeq" id="XP_022322462.1"/>
    </source>
</evidence>
<feature type="region of interest" description="Disordered" evidence="1">
    <location>
        <begin position="133"/>
        <end position="159"/>
    </location>
</feature>
<sequence>MATNSTNEDPPTFTREKVSAAPSPGLIGDPVFLAITGVILSFGIIFLVREIVNRVKDRRYYHHHHHHRNDDFETVPRPVPSPSRFTDDPPPYPGKYSKTNVNYLPSYDSAIKMAPELQIGNIDDMMTSVLNENSDENSELTDDHSDHQVEGATGDRIQSLSQSSICHEMDYETHTYDDDVEGYTSSHSKRVVGEETIIRGNETLINEDE</sequence>
<feature type="transmembrane region" description="Helical" evidence="2">
    <location>
        <begin position="31"/>
        <end position="52"/>
    </location>
</feature>
<dbReference type="KEGG" id="cvn:111123957"/>
<reference evidence="4" key="2">
    <citation type="submission" date="2025-08" db="UniProtKB">
        <authorList>
            <consortium name="RefSeq"/>
        </authorList>
    </citation>
    <scope>IDENTIFICATION</scope>
    <source>
        <tissue evidence="4">Whole sample</tissue>
    </source>
</reference>
<dbReference type="AlphaFoldDB" id="A0A8B8D2U2"/>
<dbReference type="Proteomes" id="UP000694844">
    <property type="component" value="Chromosome 1"/>
</dbReference>
<dbReference type="GeneID" id="111123957"/>
<evidence type="ECO:0000256" key="2">
    <source>
        <dbReference type="SAM" id="Phobius"/>
    </source>
</evidence>
<evidence type="ECO:0000256" key="1">
    <source>
        <dbReference type="SAM" id="MobiDB-lite"/>
    </source>
</evidence>
<reference evidence="3" key="1">
    <citation type="submission" date="2024-06" db="UniProtKB">
        <authorList>
            <consortium name="RefSeq"/>
        </authorList>
    </citation>
    <scope>NUCLEOTIDE SEQUENCE [LARGE SCALE GENOMIC DNA]</scope>
</reference>